<dbReference type="GO" id="GO:0043161">
    <property type="term" value="P:proteasome-mediated ubiquitin-dependent protein catabolic process"/>
    <property type="evidence" value="ECO:0007669"/>
    <property type="project" value="TreeGrafter"/>
</dbReference>
<evidence type="ECO:0000313" key="6">
    <source>
        <dbReference type="EMBL" id="PAA50113.1"/>
    </source>
</evidence>
<comment type="caution">
    <text evidence="6">The sequence shown here is derived from an EMBL/GenBank/DDBJ whole genome shotgun (WGS) entry which is preliminary data.</text>
</comment>
<evidence type="ECO:0000256" key="1">
    <source>
        <dbReference type="ARBA" id="ARBA00004123"/>
    </source>
</evidence>
<dbReference type="EMBL" id="NIVC01003714">
    <property type="protein sequence ID" value="PAA50113.1"/>
    <property type="molecule type" value="Genomic_DNA"/>
</dbReference>
<name>A0A267DLD6_9PLAT</name>
<evidence type="ECO:0008006" key="8">
    <source>
        <dbReference type="Google" id="ProtNLM"/>
    </source>
</evidence>
<dbReference type="SUPFAM" id="SSF48371">
    <property type="entry name" value="ARM repeat"/>
    <property type="match status" value="1"/>
</dbReference>
<evidence type="ECO:0000256" key="3">
    <source>
        <dbReference type="ARBA" id="ARBA00022490"/>
    </source>
</evidence>
<dbReference type="InterPro" id="IPR016024">
    <property type="entry name" value="ARM-type_fold"/>
</dbReference>
<dbReference type="AlphaFoldDB" id="A0A267DLD6"/>
<dbReference type="GO" id="GO:0005737">
    <property type="term" value="C:cytoplasm"/>
    <property type="evidence" value="ECO:0007669"/>
    <property type="project" value="UniProtKB-SubCell"/>
</dbReference>
<dbReference type="PANTHER" id="PTHR15651">
    <property type="entry name" value="ARMADILLO REPEAT-CONTAINING PROTEIN 8"/>
    <property type="match status" value="1"/>
</dbReference>
<keyword evidence="5" id="KW-0539">Nucleus</keyword>
<dbReference type="GO" id="GO:0034657">
    <property type="term" value="C:GID complex"/>
    <property type="evidence" value="ECO:0007669"/>
    <property type="project" value="TreeGrafter"/>
</dbReference>
<dbReference type="PANTHER" id="PTHR15651:SF7">
    <property type="entry name" value="ARMADILLO REPEAT-CONTAINING PROTEIN 8"/>
    <property type="match status" value="1"/>
</dbReference>
<evidence type="ECO:0000256" key="4">
    <source>
        <dbReference type="ARBA" id="ARBA00022737"/>
    </source>
</evidence>
<gene>
    <name evidence="6" type="ORF">BOX15_Mlig012224g3</name>
</gene>
<dbReference type="GO" id="GO:0005634">
    <property type="term" value="C:nucleus"/>
    <property type="evidence" value="ECO:0007669"/>
    <property type="project" value="UniProtKB-SubCell"/>
</dbReference>
<reference evidence="6 7" key="1">
    <citation type="submission" date="2017-06" db="EMBL/GenBank/DDBJ databases">
        <title>A platform for efficient transgenesis in Macrostomum lignano, a flatworm model organism for stem cell research.</title>
        <authorList>
            <person name="Berezikov E."/>
        </authorList>
    </citation>
    <scope>NUCLEOTIDE SEQUENCE [LARGE SCALE GENOMIC DNA]</scope>
    <source>
        <strain evidence="6">DV1</strain>
        <tissue evidence="6">Whole organism</tissue>
    </source>
</reference>
<accession>A0A267DLD6</accession>
<dbReference type="Proteomes" id="UP000215902">
    <property type="component" value="Unassembled WGS sequence"/>
</dbReference>
<evidence type="ECO:0000256" key="2">
    <source>
        <dbReference type="ARBA" id="ARBA00004496"/>
    </source>
</evidence>
<keyword evidence="7" id="KW-1185">Reference proteome</keyword>
<keyword evidence="4" id="KW-0677">Repeat</keyword>
<comment type="subcellular location">
    <subcellularLocation>
        <location evidence="2">Cytoplasm</location>
    </subcellularLocation>
    <subcellularLocation>
        <location evidence="1">Nucleus</location>
    </subcellularLocation>
</comment>
<evidence type="ECO:0000256" key="5">
    <source>
        <dbReference type="ARBA" id="ARBA00023242"/>
    </source>
</evidence>
<sequence length="787" mass="84591">MLDPIVARLERPQLSAEDRLRALRELSNYLIGYEDRKREALARNDFRLLDYLLSSLAEANKAESENFSAALCEQLLALLNSLCLADCRARAAALAAGAAAVALQSAVAGARETQLWEQRLQQQQKLPRLRRPRLCQAALRTLRTLVSAQQLLTGPPEPQLAYWEPALAELPDTGAECLTQVSSLNFLLSLLPLPGPHDHLLSLLAAVATDKAAAFHLYAHGAVDSLAPLLLAGPARPQRSFGRRRRDDGGHLLSCLRLLAMLCWRVPDAAGRLLEEETGGTADCRLLDTVIQLLQPRFSTGIRCLAGMCLALAAGHRAAVGAAGSRLQDALLHRVLPDAVRRVQSRSEAVPLAWRCLSLDTLAIVFWTGCVPLDSIAHCDCLLLDGLLERLPAEAACRPLLPRLLRLAALLSPVWPRQPGVPLRSQLLQLVSALSSTATASAATLPNSASQQPPPPDSLRSALLLLLHALSRCADSLLQLFADPGLADFALECLQRYAGSVAEDGAAASAETAVALTGNLLLPHSPCRHRLLTESCLSLLLNLLADCCLPAPTRQRSLRLSLAWALANAAYDCGDSAAWQLLADRLPQLLAAMLDELQLPRTQLEPSATIATGDATADAAACCKALEALRNLLAGGADRADRLLLARPQLLPLLESSLDPCLPAESVLRPAALAALVNAADGGAAARLALLPREALLLRVRDCLSQPELPLPQLSLRIFTNLMEPRPNAEAASETEADSASPDPQCRSVLAKLGFPDQVAKLLDRSHRHPILTAEETHRAERMLNLF</sequence>
<organism evidence="6 7">
    <name type="scientific">Macrostomum lignano</name>
    <dbReference type="NCBI Taxonomy" id="282301"/>
    <lineage>
        <taxon>Eukaryota</taxon>
        <taxon>Metazoa</taxon>
        <taxon>Spiralia</taxon>
        <taxon>Lophotrochozoa</taxon>
        <taxon>Platyhelminthes</taxon>
        <taxon>Rhabditophora</taxon>
        <taxon>Macrostomorpha</taxon>
        <taxon>Macrostomida</taxon>
        <taxon>Macrostomidae</taxon>
        <taxon>Macrostomum</taxon>
    </lineage>
</organism>
<keyword evidence="3" id="KW-0963">Cytoplasm</keyword>
<evidence type="ECO:0000313" key="7">
    <source>
        <dbReference type="Proteomes" id="UP000215902"/>
    </source>
</evidence>
<proteinExistence type="predicted"/>
<dbReference type="InterPro" id="IPR038739">
    <property type="entry name" value="ARMC8/Vid28"/>
</dbReference>
<protein>
    <recommendedName>
        <fullName evidence="8">Armadillo repeat-containing protein 8</fullName>
    </recommendedName>
</protein>